<dbReference type="Gene3D" id="3.40.47.10">
    <property type="match status" value="1"/>
</dbReference>
<dbReference type="SUPFAM" id="SSF47336">
    <property type="entry name" value="ACP-like"/>
    <property type="match status" value="3"/>
</dbReference>
<keyword evidence="3 9" id="KW-0808">Transferase</keyword>
<dbReference type="Pfam" id="PF00550">
    <property type="entry name" value="PP-binding"/>
    <property type="match status" value="3"/>
</dbReference>
<feature type="compositionally biased region" description="Basic and acidic residues" evidence="6">
    <location>
        <begin position="91"/>
        <end position="102"/>
    </location>
</feature>
<feature type="domain" description="Carrier" evidence="7">
    <location>
        <begin position="1761"/>
        <end position="1838"/>
    </location>
</feature>
<keyword evidence="10" id="KW-1185">Reference proteome</keyword>
<dbReference type="InterPro" id="IPR016036">
    <property type="entry name" value="Malonyl_transacylase_ACP-bd"/>
</dbReference>
<dbReference type="SUPFAM" id="SSF53474">
    <property type="entry name" value="alpha/beta-Hydrolases"/>
    <property type="match status" value="1"/>
</dbReference>
<dbReference type="Gene3D" id="3.40.50.1820">
    <property type="entry name" value="alpha/beta hydrolase"/>
    <property type="match status" value="1"/>
</dbReference>
<dbReference type="InterPro" id="IPR009081">
    <property type="entry name" value="PP-bd_ACP"/>
</dbReference>
<dbReference type="InterPro" id="IPR036736">
    <property type="entry name" value="ACP-like_sf"/>
</dbReference>
<proteinExistence type="predicted"/>
<feature type="domain" description="Ketosynthase family 3 (KS3)" evidence="8">
    <location>
        <begin position="139"/>
        <end position="561"/>
    </location>
</feature>
<dbReference type="Gene3D" id="3.40.50.720">
    <property type="entry name" value="NAD(P)-binding Rossmann-like Domain"/>
    <property type="match status" value="1"/>
</dbReference>
<feature type="domain" description="Carrier" evidence="7">
    <location>
        <begin position="1894"/>
        <end position="1972"/>
    </location>
</feature>
<dbReference type="InterPro" id="IPR006162">
    <property type="entry name" value="Ppantetheine_attach_site"/>
</dbReference>
<evidence type="ECO:0000256" key="4">
    <source>
        <dbReference type="ARBA" id="ARBA00023194"/>
    </source>
</evidence>
<keyword evidence="4" id="KW-0045">Antibiotic biosynthesis</keyword>
<dbReference type="Gene3D" id="3.30.70.250">
    <property type="entry name" value="Malonyl-CoA ACP transacylase, ACP-binding"/>
    <property type="match status" value="1"/>
</dbReference>
<dbReference type="SUPFAM" id="SSF53901">
    <property type="entry name" value="Thiolase-like"/>
    <property type="match status" value="1"/>
</dbReference>
<protein>
    <submittedName>
        <fullName evidence="9">Phthiocerol synthesis polyketide synthase type I PpsC</fullName>
        <ecNumber evidence="9">2.3.1.41</ecNumber>
    </submittedName>
</protein>
<dbReference type="Pfam" id="PF00975">
    <property type="entry name" value="Thioesterase"/>
    <property type="match status" value="1"/>
</dbReference>
<evidence type="ECO:0000313" key="9">
    <source>
        <dbReference type="EMBL" id="QTE02997.1"/>
    </source>
</evidence>
<dbReference type="Pfam" id="PF16197">
    <property type="entry name" value="KAsynt_C_assoc"/>
    <property type="match status" value="1"/>
</dbReference>
<dbReference type="GO" id="GO:0004315">
    <property type="term" value="F:3-oxoacyl-[acyl-carrier-protein] synthase activity"/>
    <property type="evidence" value="ECO:0007669"/>
    <property type="project" value="UniProtKB-EC"/>
</dbReference>
<evidence type="ECO:0000256" key="1">
    <source>
        <dbReference type="ARBA" id="ARBA00022450"/>
    </source>
</evidence>
<dbReference type="PANTHER" id="PTHR43775">
    <property type="entry name" value="FATTY ACID SYNTHASE"/>
    <property type="match status" value="1"/>
</dbReference>
<reference evidence="9 10" key="1">
    <citation type="submission" date="2021-03" db="EMBL/GenBank/DDBJ databases">
        <title>Complete genome sequence of Streptomyces cyanogenus S136, producer of anticancer angucycline landomycin A.</title>
        <authorList>
            <person name="Hrab P."/>
            <person name="Ruckert C."/>
            <person name="Busche T."/>
            <person name="Ostash I."/>
            <person name="Kalinowski J."/>
            <person name="Fedorenko V."/>
            <person name="Yushchuk O."/>
            <person name="Ostash B."/>
        </authorList>
    </citation>
    <scope>NUCLEOTIDE SEQUENCE [LARGE SCALE GENOMIC DNA]</scope>
    <source>
        <strain evidence="9 10">S136</strain>
    </source>
</reference>
<gene>
    <name evidence="9" type="primary">ppsC4</name>
    <name evidence="9" type="ORF">S1361_37025</name>
</gene>
<dbReference type="PANTHER" id="PTHR43775:SF37">
    <property type="entry name" value="SI:DKEY-61P9.11"/>
    <property type="match status" value="1"/>
</dbReference>
<dbReference type="SMART" id="SM00822">
    <property type="entry name" value="PKS_KR"/>
    <property type="match status" value="1"/>
</dbReference>
<dbReference type="SMART" id="SM01294">
    <property type="entry name" value="PKS_PP_betabranch"/>
    <property type="match status" value="1"/>
</dbReference>
<organism evidence="9 10">
    <name type="scientific">Streptomyces cyanogenus</name>
    <dbReference type="NCBI Taxonomy" id="80860"/>
    <lineage>
        <taxon>Bacteria</taxon>
        <taxon>Bacillati</taxon>
        <taxon>Actinomycetota</taxon>
        <taxon>Actinomycetes</taxon>
        <taxon>Kitasatosporales</taxon>
        <taxon>Streptomycetaceae</taxon>
        <taxon>Streptomyces</taxon>
    </lineage>
</organism>
<dbReference type="EC" id="2.3.1.41" evidence="9"/>
<dbReference type="PROSITE" id="PS00012">
    <property type="entry name" value="PHOSPHOPANTETHEINE"/>
    <property type="match status" value="1"/>
</dbReference>
<dbReference type="InterPro" id="IPR032821">
    <property type="entry name" value="PKS_assoc"/>
</dbReference>
<dbReference type="EMBL" id="CP071839">
    <property type="protein sequence ID" value="QTE02997.1"/>
    <property type="molecule type" value="Genomic_DNA"/>
</dbReference>
<feature type="compositionally biased region" description="Acidic residues" evidence="6">
    <location>
        <begin position="1858"/>
        <end position="1872"/>
    </location>
</feature>
<dbReference type="InterPro" id="IPR050091">
    <property type="entry name" value="PKS_NRPS_Biosynth_Enz"/>
</dbReference>
<dbReference type="InterPro" id="IPR001227">
    <property type="entry name" value="Ac_transferase_dom_sf"/>
</dbReference>
<dbReference type="Pfam" id="PF02801">
    <property type="entry name" value="Ketoacyl-synt_C"/>
    <property type="match status" value="1"/>
</dbReference>
<dbReference type="Pfam" id="PF08659">
    <property type="entry name" value="KR"/>
    <property type="match status" value="1"/>
</dbReference>
<keyword evidence="1" id="KW-0596">Phosphopantetheine</keyword>
<evidence type="ECO:0000313" key="10">
    <source>
        <dbReference type="Proteomes" id="UP000663908"/>
    </source>
</evidence>
<dbReference type="InterPro" id="IPR020806">
    <property type="entry name" value="PKS_PP-bd"/>
</dbReference>
<feature type="region of interest" description="Disordered" evidence="6">
    <location>
        <begin position="1846"/>
        <end position="1893"/>
    </location>
</feature>
<dbReference type="Proteomes" id="UP000663908">
    <property type="component" value="Chromosome"/>
</dbReference>
<dbReference type="InterPro" id="IPR016035">
    <property type="entry name" value="Acyl_Trfase/lysoPLipase"/>
</dbReference>
<dbReference type="InterPro" id="IPR020841">
    <property type="entry name" value="PKS_Beta-ketoAc_synthase_dom"/>
</dbReference>
<evidence type="ECO:0000256" key="5">
    <source>
        <dbReference type="ARBA" id="ARBA00023315"/>
    </source>
</evidence>
<dbReference type="Gene3D" id="1.10.1200.10">
    <property type="entry name" value="ACP-like"/>
    <property type="match status" value="3"/>
</dbReference>
<dbReference type="SUPFAM" id="SSF52151">
    <property type="entry name" value="FabD/lysophospholipase-like"/>
    <property type="match status" value="1"/>
</dbReference>
<dbReference type="PROSITE" id="PS52004">
    <property type="entry name" value="KS3_2"/>
    <property type="match status" value="1"/>
</dbReference>
<feature type="region of interest" description="Disordered" evidence="6">
    <location>
        <begin position="83"/>
        <end position="135"/>
    </location>
</feature>
<dbReference type="CDD" id="cd00833">
    <property type="entry name" value="PKS"/>
    <property type="match status" value="1"/>
</dbReference>
<evidence type="ECO:0000256" key="3">
    <source>
        <dbReference type="ARBA" id="ARBA00022679"/>
    </source>
</evidence>
<dbReference type="InterPro" id="IPR018201">
    <property type="entry name" value="Ketoacyl_synth_AS"/>
</dbReference>
<dbReference type="Pfam" id="PF00698">
    <property type="entry name" value="Acyl_transf_1"/>
    <property type="match status" value="1"/>
</dbReference>
<dbReference type="InterPro" id="IPR014031">
    <property type="entry name" value="Ketoacyl_synth_C"/>
</dbReference>
<dbReference type="SMART" id="SM00825">
    <property type="entry name" value="PKS_KS"/>
    <property type="match status" value="1"/>
</dbReference>
<dbReference type="RefSeq" id="WP_208036211.1">
    <property type="nucleotide sequence ID" value="NZ_CP071839.1"/>
</dbReference>
<keyword evidence="2" id="KW-0597">Phosphoprotein</keyword>
<evidence type="ECO:0000259" key="8">
    <source>
        <dbReference type="PROSITE" id="PS52004"/>
    </source>
</evidence>
<dbReference type="SUPFAM" id="SSF55048">
    <property type="entry name" value="Probable ACP-binding domain of malonyl-CoA ACP transacylase"/>
    <property type="match status" value="1"/>
</dbReference>
<dbReference type="CDD" id="cd08955">
    <property type="entry name" value="KR_2_FAS_SDR_x"/>
    <property type="match status" value="1"/>
</dbReference>
<dbReference type="InterPro" id="IPR029058">
    <property type="entry name" value="AB_hydrolase_fold"/>
</dbReference>
<dbReference type="PROSITE" id="PS50075">
    <property type="entry name" value="CARRIER"/>
    <property type="match status" value="3"/>
</dbReference>
<name>A0ABX7U2M1_STRCY</name>
<dbReference type="SMART" id="SM00823">
    <property type="entry name" value="PKS_PP"/>
    <property type="match status" value="3"/>
</dbReference>
<dbReference type="Pfam" id="PF00109">
    <property type="entry name" value="ketoacyl-synt"/>
    <property type="match status" value="1"/>
</dbReference>
<keyword evidence="5 9" id="KW-0012">Acyltransferase</keyword>
<dbReference type="InterPro" id="IPR016039">
    <property type="entry name" value="Thiolase-like"/>
</dbReference>
<dbReference type="InterPro" id="IPR001031">
    <property type="entry name" value="Thioesterase"/>
</dbReference>
<evidence type="ECO:0000256" key="2">
    <source>
        <dbReference type="ARBA" id="ARBA00022553"/>
    </source>
</evidence>
<feature type="compositionally biased region" description="Low complexity" evidence="6">
    <location>
        <begin position="1873"/>
        <end position="1892"/>
    </location>
</feature>
<dbReference type="Gene3D" id="3.40.366.10">
    <property type="entry name" value="Malonyl-Coenzyme A Acyl Carrier Protein, domain 2"/>
    <property type="match status" value="1"/>
</dbReference>
<sequence>MEPERESAPGGADEVRATLRTLIAEACGIAAEELDDGRPLMEYGLGSRAAVGLTGRLERALGRPLSATLLWEQPTVERLVRHLSGTPQRASEARPERREHAAPHGAQETPASTTGADGDAHVTAASTTGADRDGPVPGVCPIAVIGIGCRLPGGVNGPEGFFKRLLSGSDLVGHVPGRRRRYFATATGAPAEQAIRHGAFLDDVEAFDAGHFGITPREADVMDPQQRLLLEVASEALDHAGRPAYSLEGSDTGVFVGISAVEYGQLTTADPARLTPWTSTGAAGSIIANRLSYVFDLHGPSLTIDTACSSSLVAVHQACRSLGSGECDTALAAGVNVLLSPVVTASMGQMGALSADGRCKPFDALANGIARGEGCGVVVLKRLADAQRDGDRILAVIKGTAVNSDGRSAGLMAPNPAAQERLLRSALGNAQLDATDIDYVEAHGTGTLLGDPMEAASLGAVLGQGRPADQPLLIGSVKSNLGHLEGAAGIVGLIKTVLALHHRRIPHSLHFHTPNPHIDFRALGLCVVTEPTDWPRRGRPPRAGVSAFGFGGTNAHVVLEDAPASPPADDLPASGDTRAEGPHALVVSARSPQRIGDVATALARRLAVDDPPPLKDLTHTLARHRRGPACAAVVARTHQEAADRLAALARDEEVPGLLPPCTDNHAGRSSGSHRPVFVFSGHGSQWQGMGLRLLQDDPFFAAAVDELDGAYREQAGVPLRDMFSRLDPGSGFEYLQPALFGMHIALARTLQAYGVHPAAVIGHSMGEVSAAVIAGALDPADGLHVVLSRSAALATLDTEATGAMAAVELADEDRAEVLSRFPGVEIAVDSSPRRCTVAGPAHTVRQLVDTLSADGRFARLLDIGAAAHSPAVDRLLPRVRQSLDGLGPRPAGIAWYSTVLDDPRAGVTADAAYWCANLRRPVRLHQAVAAAAADGHAIFLEVSPHPIAHIPLGETLQTVVNASAALAIPTLRKQGDEAVDLRTALTRLHLAGAPVEENRLWPRGRRIPLPSPVWRHERHWFGHRGPATGGGASRTALGRRIDDPRSGAVLWQTDLGTGHARAAGRQLHGRLVLDLPAAAALMITAAQDIHGRDCTDGLHIEELAVHRWLPLASSTPVTLTWEPMDSHAAVAVNARSADGTWHCYASARMHTDLGPFKDATPDTPPAVVTHWSPATPEESRPRSYEELLTALLYAPAESGAVTSASDATSDDSRTENVPALVRSLRLENLTDVGTSYTVQAFPESGDQGPGWTVVAGTEPSRITATGLQFGPASRYDVPKPLEALTYEIEWQKSPVPLPGRLGSALLLVDEPAAGTDGTLATALGAALEARNVSATTEAVVGPDAGQPLGDWLQRTAPEEPRAVVLLLTRPAGTHDLTALHTAAQVARRLASRPSGVQPPRLWLVTERSRCAAPGEPGRPDLACLRGLVRTLAIEEPALRACLLDIDAHPEAVDNLVQELLGDSTEDEVVWRAGTRLVARLTSADLSGQQYEAPFVRRNGAYVVTGGLGGLGLETARRLAEQGAGRLVLNGRRPPAPETEAVITRLVARGTSVAVVQGDIADPGVAERLVLAAVSEGHILRGVAHCAGVLHDRMITDLETTDLDTVLRPKVVGALNLEAALTDHDIDWWVFYSSAAALLGSPGQTAHASANAWLDAMAQRRRAEGQPATSIAWGPWRDAGAVADHRGLALDFLTVEEGLDALQTLVAHNRTHTGVVHLDAPRLLEAFPGFSGIPFFSHSLRTADLSPDDWRGPAGIDSLGAAAADKVLQRLAGRAAAIMGFGASSLDEAVPLPRLGLDSLMAVRIRNAVQQDFAVDLPPDLMLRGATLRDVGDAVLRALGLRREAADTAAPQGRLDAAETTEAEAEAEADTAEADAAGRTTPPGTPSGTLPSTIQPRDAAERLVAGAWAEVLRQPPTDVRADFVAAGGDQRAAEELVGTVRHRLGGVRLDLTASAVLEQRTVAAIAELIRPAVNPAGEQVVNVLRPHRAGSPTLPLFTFHPGGGPTSVYQPLTQLLPSDQAVYGMERLDALGTMEEKAAHYITLIKKLQPQGPYRLLGWSFGGFLAYETAQQLTDAGDTIDFLGLIDTLLPTPLPDVDSSQVLLERFGRFAEYISKTYGHRVELPYEELAVTPAEEQIDVVMRLVAESGLDMSPGIMEHQRTSYIDALVGERYRPRPYHGRVVLYRARQANHLITALDPRYLRTEADLGWALLCPSLEVVPVDGDHLSLIDPPHVTTIADHLGHSFGA</sequence>
<dbReference type="InterPro" id="IPR014030">
    <property type="entry name" value="Ketoacyl_synth_N"/>
</dbReference>
<dbReference type="PROSITE" id="PS00606">
    <property type="entry name" value="KS3_1"/>
    <property type="match status" value="1"/>
</dbReference>
<dbReference type="InterPro" id="IPR014043">
    <property type="entry name" value="Acyl_transferase_dom"/>
</dbReference>
<dbReference type="SMART" id="SM00827">
    <property type="entry name" value="PKS_AT"/>
    <property type="match status" value="1"/>
</dbReference>
<dbReference type="SUPFAM" id="SSF51735">
    <property type="entry name" value="NAD(P)-binding Rossmann-fold domains"/>
    <property type="match status" value="2"/>
</dbReference>
<evidence type="ECO:0000256" key="6">
    <source>
        <dbReference type="SAM" id="MobiDB-lite"/>
    </source>
</evidence>
<dbReference type="InterPro" id="IPR013968">
    <property type="entry name" value="PKS_KR"/>
</dbReference>
<dbReference type="InterPro" id="IPR057326">
    <property type="entry name" value="KR_dom"/>
</dbReference>
<dbReference type="InterPro" id="IPR036291">
    <property type="entry name" value="NAD(P)-bd_dom_sf"/>
</dbReference>
<evidence type="ECO:0000259" key="7">
    <source>
        <dbReference type="PROSITE" id="PS50075"/>
    </source>
</evidence>
<accession>A0ABX7U2M1</accession>
<feature type="domain" description="Carrier" evidence="7">
    <location>
        <begin position="13"/>
        <end position="87"/>
    </location>
</feature>